<keyword evidence="1" id="KW-0547">Nucleotide-binding</keyword>
<reference evidence="4" key="1">
    <citation type="journal article" date="2019" name="Environ. Microbiol.">
        <title>Fungal ecological strategies reflected in gene transcription - a case study of two litter decomposers.</title>
        <authorList>
            <person name="Barbi F."/>
            <person name="Kohler A."/>
            <person name="Barry K."/>
            <person name="Baskaran P."/>
            <person name="Daum C."/>
            <person name="Fauchery L."/>
            <person name="Ihrmark K."/>
            <person name="Kuo A."/>
            <person name="LaButti K."/>
            <person name="Lipzen A."/>
            <person name="Morin E."/>
            <person name="Grigoriev I.V."/>
            <person name="Henrissat B."/>
            <person name="Lindahl B."/>
            <person name="Martin F."/>
        </authorList>
    </citation>
    <scope>NUCLEOTIDE SEQUENCE</scope>
    <source>
        <strain evidence="4">JB14</strain>
    </source>
</reference>
<organism evidence="4 5">
    <name type="scientific">Gymnopus androsaceus JB14</name>
    <dbReference type="NCBI Taxonomy" id="1447944"/>
    <lineage>
        <taxon>Eukaryota</taxon>
        <taxon>Fungi</taxon>
        <taxon>Dikarya</taxon>
        <taxon>Basidiomycota</taxon>
        <taxon>Agaricomycotina</taxon>
        <taxon>Agaricomycetes</taxon>
        <taxon>Agaricomycetidae</taxon>
        <taxon>Agaricales</taxon>
        <taxon>Marasmiineae</taxon>
        <taxon>Omphalotaceae</taxon>
        <taxon>Gymnopus</taxon>
    </lineage>
</organism>
<dbReference type="GO" id="GO:0005634">
    <property type="term" value="C:nucleus"/>
    <property type="evidence" value="ECO:0007669"/>
    <property type="project" value="TreeGrafter"/>
</dbReference>
<dbReference type="GO" id="GO:0000055">
    <property type="term" value="P:ribosomal large subunit export from nucleus"/>
    <property type="evidence" value="ECO:0007669"/>
    <property type="project" value="TreeGrafter"/>
</dbReference>
<dbReference type="GO" id="GO:0005524">
    <property type="term" value="F:ATP binding"/>
    <property type="evidence" value="ECO:0007669"/>
    <property type="project" value="UniProtKB-KW"/>
</dbReference>
<dbReference type="Pfam" id="PF17867">
    <property type="entry name" value="AAA_lid_7"/>
    <property type="match status" value="1"/>
</dbReference>
<evidence type="ECO:0000313" key="5">
    <source>
        <dbReference type="Proteomes" id="UP000799118"/>
    </source>
</evidence>
<dbReference type="PANTHER" id="PTHR48103:SF2">
    <property type="entry name" value="MIDASIN"/>
    <property type="match status" value="1"/>
</dbReference>
<evidence type="ECO:0000256" key="1">
    <source>
        <dbReference type="ARBA" id="ARBA00022741"/>
    </source>
</evidence>
<dbReference type="InterPro" id="IPR027417">
    <property type="entry name" value="P-loop_NTPase"/>
</dbReference>
<protein>
    <recommendedName>
        <fullName evidence="3">Midasin AAA lid domain-containing protein</fullName>
    </recommendedName>
</protein>
<dbReference type="OrthoDB" id="2795140at2759"/>
<name>A0A6A4H5H8_9AGAR</name>
<dbReference type="Proteomes" id="UP000799118">
    <property type="component" value="Unassembled WGS sequence"/>
</dbReference>
<dbReference type="Gene3D" id="3.40.50.300">
    <property type="entry name" value="P-loop containing nucleotide triphosphate hydrolases"/>
    <property type="match status" value="1"/>
</dbReference>
<feature type="domain" description="Midasin AAA lid" evidence="3">
    <location>
        <begin position="1"/>
        <end position="79"/>
    </location>
</feature>
<dbReference type="GO" id="GO:0030687">
    <property type="term" value="C:preribosome, large subunit precursor"/>
    <property type="evidence" value="ECO:0007669"/>
    <property type="project" value="TreeGrafter"/>
</dbReference>
<evidence type="ECO:0000313" key="4">
    <source>
        <dbReference type="EMBL" id="KAE9393036.1"/>
    </source>
</evidence>
<evidence type="ECO:0000259" key="3">
    <source>
        <dbReference type="Pfam" id="PF17867"/>
    </source>
</evidence>
<proteinExistence type="predicted"/>
<keyword evidence="2" id="KW-0067">ATP-binding</keyword>
<dbReference type="GO" id="GO:0000027">
    <property type="term" value="P:ribosomal large subunit assembly"/>
    <property type="evidence" value="ECO:0007669"/>
    <property type="project" value="TreeGrafter"/>
</dbReference>
<dbReference type="PANTHER" id="PTHR48103">
    <property type="entry name" value="MIDASIN-RELATED"/>
    <property type="match status" value="1"/>
</dbReference>
<accession>A0A6A4H5H8</accession>
<evidence type="ECO:0000256" key="2">
    <source>
        <dbReference type="ARBA" id="ARBA00022840"/>
    </source>
</evidence>
<sequence length="197" mass="22227">MITFNSSIHHAVSVERAFGKDGAPWEFNLRDVLCWIDILKRPTRTNHHPADLLCSVYLHRFRHSSDRHLALTMFKHAFNHSFDLSRNPTWTLSASQVSIGYFSSKRENCSRQVRPKRLLKSQLSALEAVGCAVSHSSLTIVTGVRNTGQTSLVRTLAHITARTVQEVHVSSTTDATDLLGGFEQVDFQNRLPWMCLA</sequence>
<dbReference type="InterPro" id="IPR040848">
    <property type="entry name" value="AAA_lid_7"/>
</dbReference>
<dbReference type="EMBL" id="ML769582">
    <property type="protein sequence ID" value="KAE9393036.1"/>
    <property type="molecule type" value="Genomic_DNA"/>
</dbReference>
<keyword evidence="5" id="KW-1185">Reference proteome</keyword>
<dbReference type="AlphaFoldDB" id="A0A6A4H5H8"/>
<gene>
    <name evidence="4" type="ORF">BT96DRAFT_1055342</name>
</gene>